<evidence type="ECO:0000256" key="2">
    <source>
        <dbReference type="ARBA" id="ARBA00004613"/>
    </source>
</evidence>
<protein>
    <recommendedName>
        <fullName evidence="19">CFEM domain-containing protein</fullName>
    </recommendedName>
</protein>
<dbReference type="PANTHER" id="PTHR37928">
    <property type="entry name" value="CFEM DOMAIN PROTEIN (AFU_ORTHOLOGUE AFUA_6G14090)"/>
    <property type="match status" value="1"/>
</dbReference>
<dbReference type="Proteomes" id="UP000015100">
    <property type="component" value="Unassembled WGS sequence"/>
</dbReference>
<sequence length="335" mass="33188">MKFTASITAICAVSISLVSAQIDKFPGCALDCISQLGAIAQCGETDYKCICASQEFGYGFDPCVVNFCPNPDSNSLTEAVIGLCVGVGVAVTVTVQAPTATPTPPPELAKFPGCAYDCVTQLDAIAGCKVTDYNCFCKSNAFLAGFGPCISQLCDPKDYQDTSDAAEALCASNGVTVTVTATAPPETKTSGPGTSTAKTSEPENTTAPGKTPTAAGTSEPAKSSTAGGTSTEAESSGPAETSAPAEISGPAGTTSGPVETSEPTGTTAPADKSIPTTQVTMTSIVTTAPAGNGTVTGGGSTPTTNAGSHQTAAFGVVGAGLLVIIGLFNIGEYLA</sequence>
<evidence type="ECO:0000256" key="14">
    <source>
        <dbReference type="ARBA" id="ARBA00023288"/>
    </source>
</evidence>
<evidence type="ECO:0000259" key="19">
    <source>
        <dbReference type="PROSITE" id="PS52012"/>
    </source>
</evidence>
<evidence type="ECO:0000256" key="17">
    <source>
        <dbReference type="SAM" id="Phobius"/>
    </source>
</evidence>
<dbReference type="Pfam" id="PF05730">
    <property type="entry name" value="CFEM"/>
    <property type="match status" value="2"/>
</dbReference>
<evidence type="ECO:0000256" key="3">
    <source>
        <dbReference type="ARBA" id="ARBA00010031"/>
    </source>
</evidence>
<keyword evidence="7" id="KW-0336">GPI-anchor</keyword>
<keyword evidence="4" id="KW-1003">Cell membrane</keyword>
<evidence type="ECO:0000256" key="18">
    <source>
        <dbReference type="SAM" id="SignalP"/>
    </source>
</evidence>
<reference evidence="21" key="2">
    <citation type="submission" date="2013-04" db="EMBL/GenBank/DDBJ databases">
        <title>Genomic mechanisms accounting for the adaptation to parasitism in nematode-trapping fungi.</title>
        <authorList>
            <person name="Ahren D.G."/>
        </authorList>
    </citation>
    <scope>NUCLEOTIDE SEQUENCE [LARGE SCALE GENOMIC DNA]</scope>
    <source>
        <strain evidence="21">CBS 200.50</strain>
    </source>
</reference>
<dbReference type="AlphaFoldDB" id="S8A6F7"/>
<dbReference type="OrthoDB" id="3767534at2759"/>
<dbReference type="OMA" id="STCAIDC"/>
<keyword evidence="8 15" id="KW-0479">Metal-binding</keyword>
<dbReference type="PROSITE" id="PS52012">
    <property type="entry name" value="CFEM"/>
    <property type="match status" value="2"/>
</dbReference>
<comment type="similarity">
    <text evidence="3">Belongs to the RBT5 family.</text>
</comment>
<dbReference type="GO" id="GO:0098552">
    <property type="term" value="C:side of membrane"/>
    <property type="evidence" value="ECO:0007669"/>
    <property type="project" value="UniProtKB-KW"/>
</dbReference>
<reference evidence="20 21" key="1">
    <citation type="journal article" date="2013" name="PLoS Genet.">
        <title>Genomic mechanisms accounting for the adaptation to parasitism in nematode-trapping fungi.</title>
        <authorList>
            <person name="Meerupati T."/>
            <person name="Andersson K.M."/>
            <person name="Friman E."/>
            <person name="Kumar D."/>
            <person name="Tunlid A."/>
            <person name="Ahren D."/>
        </authorList>
    </citation>
    <scope>NUCLEOTIDE SEQUENCE [LARGE SCALE GENOMIC DNA]</scope>
    <source>
        <strain evidence="20 21">CBS 200.50</strain>
    </source>
</reference>
<evidence type="ECO:0000256" key="9">
    <source>
        <dbReference type="ARBA" id="ARBA00022729"/>
    </source>
</evidence>
<keyword evidence="14" id="KW-0449">Lipoprotein</keyword>
<feature type="signal peptide" evidence="18">
    <location>
        <begin position="1"/>
        <end position="20"/>
    </location>
</feature>
<keyword evidence="5" id="KW-0964">Secreted</keyword>
<keyword evidence="6 15" id="KW-0349">Heme</keyword>
<accession>S8A6F7</accession>
<feature type="compositionally biased region" description="Polar residues" evidence="16">
    <location>
        <begin position="220"/>
        <end position="234"/>
    </location>
</feature>
<feature type="disulfide bond" evidence="15">
    <location>
        <begin position="137"/>
        <end position="170"/>
    </location>
</feature>
<feature type="transmembrane region" description="Helical" evidence="17">
    <location>
        <begin position="312"/>
        <end position="330"/>
    </location>
</feature>
<feature type="compositionally biased region" description="Polar residues" evidence="16">
    <location>
        <begin position="251"/>
        <end position="267"/>
    </location>
</feature>
<feature type="disulfide bond" evidence="15">
    <location>
        <begin position="28"/>
        <end position="68"/>
    </location>
</feature>
<evidence type="ECO:0000256" key="5">
    <source>
        <dbReference type="ARBA" id="ARBA00022525"/>
    </source>
</evidence>
<evidence type="ECO:0000256" key="7">
    <source>
        <dbReference type="ARBA" id="ARBA00022622"/>
    </source>
</evidence>
<feature type="disulfide bond" evidence="15">
    <location>
        <begin position="42"/>
        <end position="49"/>
    </location>
</feature>
<proteinExistence type="inferred from homology"/>
<feature type="compositionally biased region" description="Low complexity" evidence="16">
    <location>
        <begin position="205"/>
        <end position="217"/>
    </location>
</feature>
<dbReference type="HOGENOM" id="CLU_829047_0_0_1"/>
<evidence type="ECO:0000256" key="11">
    <source>
        <dbReference type="ARBA" id="ARBA00023136"/>
    </source>
</evidence>
<evidence type="ECO:0000313" key="21">
    <source>
        <dbReference type="Proteomes" id="UP000015100"/>
    </source>
</evidence>
<feature type="compositionally biased region" description="Polar residues" evidence="16">
    <location>
        <begin position="190"/>
        <end position="204"/>
    </location>
</feature>
<evidence type="ECO:0000256" key="4">
    <source>
        <dbReference type="ARBA" id="ARBA00022475"/>
    </source>
</evidence>
<evidence type="ECO:0000256" key="12">
    <source>
        <dbReference type="ARBA" id="ARBA00023157"/>
    </source>
</evidence>
<dbReference type="SMART" id="SM00747">
    <property type="entry name" value="CFEM"/>
    <property type="match status" value="2"/>
</dbReference>
<feature type="region of interest" description="Disordered" evidence="16">
    <location>
        <begin position="181"/>
        <end position="277"/>
    </location>
</feature>
<keyword evidence="11 17" id="KW-0472">Membrane</keyword>
<comment type="subcellular location">
    <subcellularLocation>
        <location evidence="1">Cell membrane</location>
        <topology evidence="1">Lipid-anchor</topology>
        <topology evidence="1">GPI-anchor</topology>
    </subcellularLocation>
    <subcellularLocation>
        <location evidence="2">Secreted</location>
    </subcellularLocation>
</comment>
<feature type="domain" description="CFEM" evidence="19">
    <location>
        <begin position="1"/>
        <end position="111"/>
    </location>
</feature>
<feature type="disulfide bond" evidence="15">
    <location>
        <begin position="51"/>
        <end position="84"/>
    </location>
</feature>
<keyword evidence="17" id="KW-1133">Transmembrane helix</keyword>
<dbReference type="EMBL" id="AQGS01000570">
    <property type="protein sequence ID" value="EPS38384.1"/>
    <property type="molecule type" value="Genomic_DNA"/>
</dbReference>
<feature type="disulfide bond" evidence="15">
    <location>
        <begin position="32"/>
        <end position="63"/>
    </location>
</feature>
<evidence type="ECO:0000256" key="6">
    <source>
        <dbReference type="ARBA" id="ARBA00022617"/>
    </source>
</evidence>
<evidence type="ECO:0000256" key="1">
    <source>
        <dbReference type="ARBA" id="ARBA00004609"/>
    </source>
</evidence>
<evidence type="ECO:0000256" key="16">
    <source>
        <dbReference type="SAM" id="MobiDB-lite"/>
    </source>
</evidence>
<gene>
    <name evidence="20" type="ORF">H072_7871</name>
</gene>
<feature type="domain" description="CFEM" evidence="19">
    <location>
        <begin position="108"/>
        <end position="198"/>
    </location>
</feature>
<keyword evidence="10 15" id="KW-0408">Iron</keyword>
<evidence type="ECO:0000256" key="8">
    <source>
        <dbReference type="ARBA" id="ARBA00022723"/>
    </source>
</evidence>
<dbReference type="GO" id="GO:0046872">
    <property type="term" value="F:metal ion binding"/>
    <property type="evidence" value="ECO:0007669"/>
    <property type="project" value="UniProtKB-UniRule"/>
</dbReference>
<keyword evidence="17" id="KW-0812">Transmembrane</keyword>
<feature type="binding site" description="axial binding residue" evidence="15">
    <location>
        <position position="132"/>
    </location>
    <ligand>
        <name>heme</name>
        <dbReference type="ChEBI" id="CHEBI:30413"/>
    </ligand>
    <ligandPart>
        <name>Fe</name>
        <dbReference type="ChEBI" id="CHEBI:18248"/>
    </ligandPart>
</feature>
<dbReference type="InterPro" id="IPR008427">
    <property type="entry name" value="Extracellular_membr_CFEM_dom"/>
</dbReference>
<evidence type="ECO:0000256" key="13">
    <source>
        <dbReference type="ARBA" id="ARBA00023180"/>
    </source>
</evidence>
<organism evidence="20 21">
    <name type="scientific">Dactylellina haptotyla (strain CBS 200.50)</name>
    <name type="common">Nematode-trapping fungus</name>
    <name type="synonym">Monacrosporium haptotylum</name>
    <dbReference type="NCBI Taxonomy" id="1284197"/>
    <lineage>
        <taxon>Eukaryota</taxon>
        <taxon>Fungi</taxon>
        <taxon>Dikarya</taxon>
        <taxon>Ascomycota</taxon>
        <taxon>Pezizomycotina</taxon>
        <taxon>Orbiliomycetes</taxon>
        <taxon>Orbiliales</taxon>
        <taxon>Orbiliaceae</taxon>
        <taxon>Dactylellina</taxon>
    </lineage>
</organism>
<dbReference type="STRING" id="1284197.S8A6F7"/>
<feature type="chain" id="PRO_5004548285" description="CFEM domain-containing protein" evidence="18">
    <location>
        <begin position="21"/>
        <end position="335"/>
    </location>
</feature>
<evidence type="ECO:0000256" key="10">
    <source>
        <dbReference type="ARBA" id="ARBA00023004"/>
    </source>
</evidence>
<dbReference type="GO" id="GO:0005576">
    <property type="term" value="C:extracellular region"/>
    <property type="evidence" value="ECO:0007669"/>
    <property type="project" value="UniProtKB-SubCell"/>
</dbReference>
<feature type="disulfide bond" evidence="15">
    <location>
        <begin position="128"/>
        <end position="135"/>
    </location>
</feature>
<dbReference type="GO" id="GO:0005886">
    <property type="term" value="C:plasma membrane"/>
    <property type="evidence" value="ECO:0007669"/>
    <property type="project" value="UniProtKB-SubCell"/>
</dbReference>
<dbReference type="InterPro" id="IPR051735">
    <property type="entry name" value="CFEM_domain"/>
</dbReference>
<name>S8A6F7_DACHA</name>
<comment type="caution">
    <text evidence="20">The sequence shown here is derived from an EMBL/GenBank/DDBJ whole genome shotgun (WGS) entry which is preliminary data.</text>
</comment>
<keyword evidence="12 15" id="KW-1015">Disulfide bond</keyword>
<keyword evidence="21" id="KW-1185">Reference proteome</keyword>
<evidence type="ECO:0000313" key="20">
    <source>
        <dbReference type="EMBL" id="EPS38384.1"/>
    </source>
</evidence>
<keyword evidence="13" id="KW-0325">Glycoprotein</keyword>
<feature type="disulfide bond" evidence="15">
    <location>
        <begin position="118"/>
        <end position="149"/>
    </location>
</feature>
<evidence type="ECO:0000256" key="15">
    <source>
        <dbReference type="PROSITE-ProRule" id="PRU01356"/>
    </source>
</evidence>
<feature type="disulfide bond" evidence="15">
    <location>
        <begin position="114"/>
        <end position="154"/>
    </location>
</feature>
<feature type="binding site" description="axial binding residue" evidence="15">
    <location>
        <position position="46"/>
    </location>
    <ligand>
        <name>heme</name>
        <dbReference type="ChEBI" id="CHEBI:30413"/>
    </ligand>
    <ligandPart>
        <name>Fe</name>
        <dbReference type="ChEBI" id="CHEBI:18248"/>
    </ligandPart>
</feature>
<keyword evidence="9 18" id="KW-0732">Signal</keyword>
<dbReference type="PANTHER" id="PTHR37928:SF2">
    <property type="entry name" value="GPI ANCHORED CFEM DOMAIN PROTEIN (AFU_ORTHOLOGUE AFUA_6G10580)"/>
    <property type="match status" value="1"/>
</dbReference>